<accession>M2QZF3</accession>
<dbReference type="AlphaFoldDB" id="M2QZF3"/>
<dbReference type="PROSITE" id="PS00108">
    <property type="entry name" value="PROTEIN_KINASE_ST"/>
    <property type="match status" value="1"/>
</dbReference>
<dbReference type="PANTHER" id="PTHR23257">
    <property type="entry name" value="SERINE-THREONINE PROTEIN KINASE"/>
    <property type="match status" value="1"/>
</dbReference>
<dbReference type="GO" id="GO:0004672">
    <property type="term" value="F:protein kinase activity"/>
    <property type="evidence" value="ECO:0007669"/>
    <property type="project" value="InterPro"/>
</dbReference>
<gene>
    <name evidence="2" type="ORF">CERSUDRAFT_119236</name>
</gene>
<dbReference type="GO" id="GO:0005524">
    <property type="term" value="F:ATP binding"/>
    <property type="evidence" value="ECO:0007669"/>
    <property type="project" value="InterPro"/>
</dbReference>
<dbReference type="PANTHER" id="PTHR23257:SF706">
    <property type="entry name" value="PROTO-ONCOGENE SERINE_THREONINE-PROTEIN KINASE MOS"/>
    <property type="match status" value="1"/>
</dbReference>
<dbReference type="SMART" id="SM00220">
    <property type="entry name" value="S_TKc"/>
    <property type="match status" value="1"/>
</dbReference>
<dbReference type="HOGENOM" id="CLU_000288_7_18_1"/>
<dbReference type="EMBL" id="KB445814">
    <property type="protein sequence ID" value="EMD31916.1"/>
    <property type="molecule type" value="Genomic_DNA"/>
</dbReference>
<dbReference type="STRING" id="914234.M2QZF3"/>
<dbReference type="InterPro" id="IPR008271">
    <property type="entry name" value="Ser/Thr_kinase_AS"/>
</dbReference>
<evidence type="ECO:0000313" key="3">
    <source>
        <dbReference type="Proteomes" id="UP000016930"/>
    </source>
</evidence>
<dbReference type="InterPro" id="IPR001245">
    <property type="entry name" value="Ser-Thr/Tyr_kinase_cat_dom"/>
</dbReference>
<feature type="domain" description="Protein kinase" evidence="1">
    <location>
        <begin position="1"/>
        <end position="184"/>
    </location>
</feature>
<dbReference type="InterPro" id="IPR011009">
    <property type="entry name" value="Kinase-like_dom_sf"/>
</dbReference>
<keyword evidence="3" id="KW-1185">Reference proteome</keyword>
<organism evidence="2 3">
    <name type="scientific">Ceriporiopsis subvermispora (strain B)</name>
    <name type="common">White-rot fungus</name>
    <name type="synonym">Gelatoporia subvermispora</name>
    <dbReference type="NCBI Taxonomy" id="914234"/>
    <lineage>
        <taxon>Eukaryota</taxon>
        <taxon>Fungi</taxon>
        <taxon>Dikarya</taxon>
        <taxon>Basidiomycota</taxon>
        <taxon>Agaricomycotina</taxon>
        <taxon>Agaricomycetes</taxon>
        <taxon>Polyporales</taxon>
        <taxon>Gelatoporiaceae</taxon>
        <taxon>Gelatoporia</taxon>
    </lineage>
</organism>
<dbReference type="PROSITE" id="PS50011">
    <property type="entry name" value="PROTEIN_KINASE_DOM"/>
    <property type="match status" value="1"/>
</dbReference>
<proteinExistence type="predicted"/>
<evidence type="ECO:0000259" key="1">
    <source>
        <dbReference type="PROSITE" id="PS50011"/>
    </source>
</evidence>
<dbReference type="Pfam" id="PF07714">
    <property type="entry name" value="PK_Tyr_Ser-Thr"/>
    <property type="match status" value="1"/>
</dbReference>
<dbReference type="InterPro" id="IPR050167">
    <property type="entry name" value="Ser_Thr_protein_kinase"/>
</dbReference>
<dbReference type="InterPro" id="IPR000719">
    <property type="entry name" value="Prot_kinase_dom"/>
</dbReference>
<dbReference type="OrthoDB" id="3265205at2759"/>
<sequence>MKRGTVMSYLKHSGSVANRVQLMADACTGLQYLHRLNIVHGDIKGANILVNELDSDGNAKAKVVACLCDFGLAGLDPAFRTPTYSNVDSPTRRAIYSVQSDVYSFSMTMWQIFSASTPFHECTNPGHIVLSITKGLRPSQRALSYAMDVGLTDDIWSLMEECWVSDPTDRPSASHILGCLEQAIRSTDTQSTPAQS</sequence>
<dbReference type="Gene3D" id="1.10.510.10">
    <property type="entry name" value="Transferase(Phosphotransferase) domain 1"/>
    <property type="match status" value="1"/>
</dbReference>
<evidence type="ECO:0000313" key="2">
    <source>
        <dbReference type="EMBL" id="EMD31916.1"/>
    </source>
</evidence>
<protein>
    <recommendedName>
        <fullName evidence="1">Protein kinase domain-containing protein</fullName>
    </recommendedName>
</protein>
<dbReference type="Proteomes" id="UP000016930">
    <property type="component" value="Unassembled WGS sequence"/>
</dbReference>
<reference evidence="2 3" key="1">
    <citation type="journal article" date="2012" name="Proc. Natl. Acad. Sci. U.S.A.">
        <title>Comparative genomics of Ceriporiopsis subvermispora and Phanerochaete chrysosporium provide insight into selective ligninolysis.</title>
        <authorList>
            <person name="Fernandez-Fueyo E."/>
            <person name="Ruiz-Duenas F.J."/>
            <person name="Ferreira P."/>
            <person name="Floudas D."/>
            <person name="Hibbett D.S."/>
            <person name="Canessa P."/>
            <person name="Larrondo L.F."/>
            <person name="James T.Y."/>
            <person name="Seelenfreund D."/>
            <person name="Lobos S."/>
            <person name="Polanco R."/>
            <person name="Tello M."/>
            <person name="Honda Y."/>
            <person name="Watanabe T."/>
            <person name="Watanabe T."/>
            <person name="Ryu J.S."/>
            <person name="Kubicek C.P."/>
            <person name="Schmoll M."/>
            <person name="Gaskell J."/>
            <person name="Hammel K.E."/>
            <person name="St John F.J."/>
            <person name="Vanden Wymelenberg A."/>
            <person name="Sabat G."/>
            <person name="Splinter BonDurant S."/>
            <person name="Syed K."/>
            <person name="Yadav J.S."/>
            <person name="Doddapaneni H."/>
            <person name="Subramanian V."/>
            <person name="Lavin J.L."/>
            <person name="Oguiza J.A."/>
            <person name="Perez G."/>
            <person name="Pisabarro A.G."/>
            <person name="Ramirez L."/>
            <person name="Santoyo F."/>
            <person name="Master E."/>
            <person name="Coutinho P.M."/>
            <person name="Henrissat B."/>
            <person name="Lombard V."/>
            <person name="Magnuson J.K."/>
            <person name="Kuees U."/>
            <person name="Hori C."/>
            <person name="Igarashi K."/>
            <person name="Samejima M."/>
            <person name="Held B.W."/>
            <person name="Barry K.W."/>
            <person name="LaButti K.M."/>
            <person name="Lapidus A."/>
            <person name="Lindquist E.A."/>
            <person name="Lucas S.M."/>
            <person name="Riley R."/>
            <person name="Salamov A.A."/>
            <person name="Hoffmeister D."/>
            <person name="Schwenk D."/>
            <person name="Hadar Y."/>
            <person name="Yarden O."/>
            <person name="de Vries R.P."/>
            <person name="Wiebenga A."/>
            <person name="Stenlid J."/>
            <person name="Eastwood D."/>
            <person name="Grigoriev I.V."/>
            <person name="Berka R.M."/>
            <person name="Blanchette R.A."/>
            <person name="Kersten P."/>
            <person name="Martinez A.T."/>
            <person name="Vicuna R."/>
            <person name="Cullen D."/>
        </authorList>
    </citation>
    <scope>NUCLEOTIDE SEQUENCE [LARGE SCALE GENOMIC DNA]</scope>
    <source>
        <strain evidence="2 3">B</strain>
    </source>
</reference>
<dbReference type="GO" id="GO:0007165">
    <property type="term" value="P:signal transduction"/>
    <property type="evidence" value="ECO:0007669"/>
    <property type="project" value="TreeGrafter"/>
</dbReference>
<dbReference type="GO" id="GO:0005737">
    <property type="term" value="C:cytoplasm"/>
    <property type="evidence" value="ECO:0007669"/>
    <property type="project" value="TreeGrafter"/>
</dbReference>
<name>M2QZF3_CERS8</name>
<dbReference type="SUPFAM" id="SSF56112">
    <property type="entry name" value="Protein kinase-like (PK-like)"/>
    <property type="match status" value="1"/>
</dbReference>